<evidence type="ECO:0000313" key="4">
    <source>
        <dbReference type="Proteomes" id="UP001597405"/>
    </source>
</evidence>
<keyword evidence="4" id="KW-1185">Reference proteome</keyword>
<gene>
    <name evidence="3" type="ORF">ACFSOZ_34860</name>
</gene>
<keyword evidence="2" id="KW-0472">Membrane</keyword>
<keyword evidence="2" id="KW-0812">Transmembrane</keyword>
<dbReference type="EMBL" id="JBHUGZ010000030">
    <property type="protein sequence ID" value="MFD1987603.1"/>
    <property type="molecule type" value="Genomic_DNA"/>
</dbReference>
<dbReference type="RefSeq" id="WP_379105748.1">
    <property type="nucleotide sequence ID" value="NZ_JBHUGZ010000030.1"/>
</dbReference>
<protein>
    <submittedName>
        <fullName evidence="3">Uncharacterized protein</fullName>
    </submittedName>
</protein>
<dbReference type="Proteomes" id="UP001597405">
    <property type="component" value="Unassembled WGS sequence"/>
</dbReference>
<proteinExistence type="predicted"/>
<reference evidence="4" key="1">
    <citation type="journal article" date="2019" name="Int. J. Syst. Evol. Microbiol.">
        <title>The Global Catalogue of Microorganisms (GCM) 10K type strain sequencing project: providing services to taxonomists for standard genome sequencing and annotation.</title>
        <authorList>
            <consortium name="The Broad Institute Genomics Platform"/>
            <consortium name="The Broad Institute Genome Sequencing Center for Infectious Disease"/>
            <person name="Wu L."/>
            <person name="Ma J."/>
        </authorList>
    </citation>
    <scope>NUCLEOTIDE SEQUENCE [LARGE SCALE GENOMIC DNA]</scope>
    <source>
        <strain evidence="4">CGMCC 1.16225</strain>
    </source>
</reference>
<feature type="region of interest" description="Disordered" evidence="1">
    <location>
        <begin position="1"/>
        <end position="26"/>
    </location>
</feature>
<organism evidence="3 4">
    <name type="scientific">Mesorhizobium newzealandense</name>
    <dbReference type="NCBI Taxonomy" id="1300302"/>
    <lineage>
        <taxon>Bacteria</taxon>
        <taxon>Pseudomonadati</taxon>
        <taxon>Pseudomonadota</taxon>
        <taxon>Alphaproteobacteria</taxon>
        <taxon>Hyphomicrobiales</taxon>
        <taxon>Phyllobacteriaceae</taxon>
        <taxon>Mesorhizobium</taxon>
    </lineage>
</organism>
<evidence type="ECO:0000256" key="1">
    <source>
        <dbReference type="SAM" id="MobiDB-lite"/>
    </source>
</evidence>
<keyword evidence="2" id="KW-1133">Transmembrane helix</keyword>
<evidence type="ECO:0000256" key="2">
    <source>
        <dbReference type="SAM" id="Phobius"/>
    </source>
</evidence>
<evidence type="ECO:0000313" key="3">
    <source>
        <dbReference type="EMBL" id="MFD1987603.1"/>
    </source>
</evidence>
<feature type="compositionally biased region" description="Polar residues" evidence="1">
    <location>
        <begin position="8"/>
        <end position="17"/>
    </location>
</feature>
<accession>A0ABW4UJA9</accession>
<name>A0ABW4UJA9_9HYPH</name>
<comment type="caution">
    <text evidence="3">The sequence shown here is derived from an EMBL/GenBank/DDBJ whole genome shotgun (WGS) entry which is preliminary data.</text>
</comment>
<sequence>MPGRESRQSQGGSNHTLFPSARKERAKPCGIFARKRRCAFEGNGNGPESRMFGPPHHSCGPGVPTVAIRAKLAGKSAVLAFSGQTGCGLILYLALARLKVP</sequence>
<feature type="transmembrane region" description="Helical" evidence="2">
    <location>
        <begin position="77"/>
        <end position="95"/>
    </location>
</feature>